<feature type="region of interest" description="Disordered" evidence="1">
    <location>
        <begin position="29"/>
        <end position="76"/>
    </location>
</feature>
<sequence length="137" mass="14993">MLEIFDGRKIWLLWLRNTFGNVLNDASEDMKKSQHTRGATNISTRSRALASEQVTASHATPPSMRPQNFTHSMHSSFQTGIVQQTSPQSLFYLSGHGGTSGTARVGTGDDDDDDHDDDDGDDDNTNDVSVGVRNPDL</sequence>
<feature type="compositionally biased region" description="Polar residues" evidence="1">
    <location>
        <begin position="36"/>
        <end position="76"/>
    </location>
</feature>
<dbReference type="Proteomes" id="UP001472677">
    <property type="component" value="Unassembled WGS sequence"/>
</dbReference>
<accession>A0ABR2B2T8</accession>
<evidence type="ECO:0000313" key="3">
    <source>
        <dbReference type="Proteomes" id="UP001472677"/>
    </source>
</evidence>
<evidence type="ECO:0000313" key="2">
    <source>
        <dbReference type="EMBL" id="KAK8501083.1"/>
    </source>
</evidence>
<protein>
    <submittedName>
        <fullName evidence="2">Uncharacterized protein</fullName>
    </submittedName>
</protein>
<name>A0ABR2B2T8_9ROSI</name>
<feature type="region of interest" description="Disordered" evidence="1">
    <location>
        <begin position="88"/>
        <end position="137"/>
    </location>
</feature>
<dbReference type="EMBL" id="JBBPBM010000197">
    <property type="protein sequence ID" value="KAK8501083.1"/>
    <property type="molecule type" value="Genomic_DNA"/>
</dbReference>
<proteinExistence type="predicted"/>
<feature type="compositionally biased region" description="Acidic residues" evidence="1">
    <location>
        <begin position="108"/>
        <end position="125"/>
    </location>
</feature>
<evidence type="ECO:0000256" key="1">
    <source>
        <dbReference type="SAM" id="MobiDB-lite"/>
    </source>
</evidence>
<organism evidence="2 3">
    <name type="scientific">Hibiscus sabdariffa</name>
    <name type="common">roselle</name>
    <dbReference type="NCBI Taxonomy" id="183260"/>
    <lineage>
        <taxon>Eukaryota</taxon>
        <taxon>Viridiplantae</taxon>
        <taxon>Streptophyta</taxon>
        <taxon>Embryophyta</taxon>
        <taxon>Tracheophyta</taxon>
        <taxon>Spermatophyta</taxon>
        <taxon>Magnoliopsida</taxon>
        <taxon>eudicotyledons</taxon>
        <taxon>Gunneridae</taxon>
        <taxon>Pentapetalae</taxon>
        <taxon>rosids</taxon>
        <taxon>malvids</taxon>
        <taxon>Malvales</taxon>
        <taxon>Malvaceae</taxon>
        <taxon>Malvoideae</taxon>
        <taxon>Hibiscus</taxon>
    </lineage>
</organism>
<keyword evidence="3" id="KW-1185">Reference proteome</keyword>
<comment type="caution">
    <text evidence="2">The sequence shown here is derived from an EMBL/GenBank/DDBJ whole genome shotgun (WGS) entry which is preliminary data.</text>
</comment>
<reference evidence="2 3" key="1">
    <citation type="journal article" date="2024" name="G3 (Bethesda)">
        <title>Genome assembly of Hibiscus sabdariffa L. provides insights into metabolisms of medicinal natural products.</title>
        <authorList>
            <person name="Kim T."/>
        </authorList>
    </citation>
    <scope>NUCLEOTIDE SEQUENCE [LARGE SCALE GENOMIC DNA]</scope>
    <source>
        <strain evidence="2">TK-2024</strain>
        <tissue evidence="2">Old leaves</tissue>
    </source>
</reference>
<gene>
    <name evidence="2" type="ORF">V6N12_011324</name>
</gene>